<feature type="region of interest" description="Disordered" evidence="1">
    <location>
        <begin position="156"/>
        <end position="216"/>
    </location>
</feature>
<keyword evidence="2" id="KW-0812">Transmembrane</keyword>
<keyword evidence="2" id="KW-1133">Transmembrane helix</keyword>
<dbReference type="InterPro" id="IPR050400">
    <property type="entry name" value="Bact_Cytoskel_RodZ"/>
</dbReference>
<accession>A0A3D4S301</accession>
<dbReference type="Pfam" id="PF13413">
    <property type="entry name" value="HTH_25"/>
    <property type="match status" value="1"/>
</dbReference>
<evidence type="ECO:0000256" key="1">
    <source>
        <dbReference type="SAM" id="MobiDB-lite"/>
    </source>
</evidence>
<dbReference type="Proteomes" id="UP000262195">
    <property type="component" value="Unassembled WGS sequence"/>
</dbReference>
<dbReference type="PANTHER" id="PTHR34475">
    <property type="match status" value="1"/>
</dbReference>
<name>A0A3D4S301_9ENTE</name>
<dbReference type="AlphaFoldDB" id="A0A3D4S301"/>
<organism evidence="4 5">
    <name type="scientific">Bavariicoccus seileri</name>
    <dbReference type="NCBI Taxonomy" id="549685"/>
    <lineage>
        <taxon>Bacteria</taxon>
        <taxon>Bacillati</taxon>
        <taxon>Bacillota</taxon>
        <taxon>Bacilli</taxon>
        <taxon>Lactobacillales</taxon>
        <taxon>Enterococcaceae</taxon>
        <taxon>Bavariicoccus</taxon>
    </lineage>
</organism>
<dbReference type="EMBL" id="DQHO01000003">
    <property type="protein sequence ID" value="HCS93189.1"/>
    <property type="molecule type" value="Genomic_DNA"/>
</dbReference>
<feature type="transmembrane region" description="Helical" evidence="2">
    <location>
        <begin position="118"/>
        <end position="140"/>
    </location>
</feature>
<sequence>MGDNVTKIGSILAEARVEKGYTYADLEQVTKIQSRYLRAIDQNNFQELPGQFYIRAFVRQYAEAVDIDPEWLLAKYPLDDTFANETDIEGVIPTYESRSTKHRQQSRFDYVIQTSKNIFPLFLLLLFMILLIVLMVMAYLKSQSNEDLITQDPAQTETQNNGETDNNNNENDSADSENPSDSDSDSNQDDTEEATDSEDSDTENSDGPISLTTVSIDGTRGSFKTSDIKLPTKVDLKAVEGGRSWISVSIDGAVAYEGTLESGQSQSVDLPSGAKNISFSIGFTPSAEIAIDGKPLELPEDYKTINTQYFDIEID</sequence>
<dbReference type="STRING" id="1121105.GCA_000421665_00315"/>
<evidence type="ECO:0000256" key="2">
    <source>
        <dbReference type="SAM" id="Phobius"/>
    </source>
</evidence>
<gene>
    <name evidence="4" type="ORF">DIW15_00585</name>
</gene>
<keyword evidence="2" id="KW-0472">Membrane</keyword>
<evidence type="ECO:0000313" key="5">
    <source>
        <dbReference type="Proteomes" id="UP000262195"/>
    </source>
</evidence>
<evidence type="ECO:0000259" key="3">
    <source>
        <dbReference type="Pfam" id="PF13464"/>
    </source>
</evidence>
<feature type="compositionally biased region" description="Acidic residues" evidence="1">
    <location>
        <begin position="172"/>
        <end position="204"/>
    </location>
</feature>
<comment type="caution">
    <text evidence="4">The sequence shown here is derived from an EMBL/GenBank/DDBJ whole genome shotgun (WGS) entry which is preliminary data.</text>
</comment>
<feature type="compositionally biased region" description="Low complexity" evidence="1">
    <location>
        <begin position="156"/>
        <end position="171"/>
    </location>
</feature>
<dbReference type="PANTHER" id="PTHR34475:SF1">
    <property type="entry name" value="CYTOSKELETON PROTEIN RODZ"/>
    <property type="match status" value="1"/>
</dbReference>
<reference evidence="4 5" key="1">
    <citation type="journal article" date="2018" name="Nat. Biotechnol.">
        <title>A standardized bacterial taxonomy based on genome phylogeny substantially revises the tree of life.</title>
        <authorList>
            <person name="Parks D.H."/>
            <person name="Chuvochina M."/>
            <person name="Waite D.W."/>
            <person name="Rinke C."/>
            <person name="Skarshewski A."/>
            <person name="Chaumeil P.A."/>
            <person name="Hugenholtz P."/>
        </authorList>
    </citation>
    <scope>NUCLEOTIDE SEQUENCE [LARGE SCALE GENOMIC DNA]</scope>
    <source>
        <strain evidence="4">UBA11306</strain>
    </source>
</reference>
<dbReference type="Pfam" id="PF13464">
    <property type="entry name" value="RodZ_C"/>
    <property type="match status" value="1"/>
</dbReference>
<dbReference type="InterPro" id="IPR010982">
    <property type="entry name" value="Lambda_DNA-bd_dom_sf"/>
</dbReference>
<dbReference type="InterPro" id="IPR025194">
    <property type="entry name" value="RodZ-like_C"/>
</dbReference>
<feature type="domain" description="Cytoskeleton protein RodZ-like C-terminal" evidence="3">
    <location>
        <begin position="242"/>
        <end position="300"/>
    </location>
</feature>
<dbReference type="GO" id="GO:0003677">
    <property type="term" value="F:DNA binding"/>
    <property type="evidence" value="ECO:0007669"/>
    <property type="project" value="InterPro"/>
</dbReference>
<protein>
    <recommendedName>
        <fullName evidence="3">Cytoskeleton protein RodZ-like C-terminal domain-containing protein</fullName>
    </recommendedName>
</protein>
<dbReference type="Gene3D" id="1.10.260.40">
    <property type="entry name" value="lambda repressor-like DNA-binding domains"/>
    <property type="match status" value="1"/>
</dbReference>
<proteinExistence type="predicted"/>
<evidence type="ECO:0000313" key="4">
    <source>
        <dbReference type="EMBL" id="HCS93189.1"/>
    </source>
</evidence>